<dbReference type="Pfam" id="PF13650">
    <property type="entry name" value="Asp_protease_2"/>
    <property type="match status" value="1"/>
</dbReference>
<dbReference type="Proteomes" id="UP000076798">
    <property type="component" value="Unassembled WGS sequence"/>
</dbReference>
<dbReference type="STRING" id="1314776.A0A165WT06"/>
<reference evidence="2 3" key="1">
    <citation type="journal article" date="2016" name="Mol. Biol. Evol.">
        <title>Comparative Genomics of Early-Diverging Mushroom-Forming Fungi Provides Insights into the Origins of Lignocellulose Decay Capabilities.</title>
        <authorList>
            <person name="Nagy L.G."/>
            <person name="Riley R."/>
            <person name="Tritt A."/>
            <person name="Adam C."/>
            <person name="Daum C."/>
            <person name="Floudas D."/>
            <person name="Sun H."/>
            <person name="Yadav J.S."/>
            <person name="Pangilinan J."/>
            <person name="Larsson K.H."/>
            <person name="Matsuura K."/>
            <person name="Barry K."/>
            <person name="Labutti K."/>
            <person name="Kuo R."/>
            <person name="Ohm R.A."/>
            <person name="Bhattacharya S.S."/>
            <person name="Shirouzu T."/>
            <person name="Yoshinaga Y."/>
            <person name="Martin F.M."/>
            <person name="Grigoriev I.V."/>
            <person name="Hibbett D.S."/>
        </authorList>
    </citation>
    <scope>NUCLEOTIDE SEQUENCE [LARGE SCALE GENOMIC DNA]</scope>
    <source>
        <strain evidence="2 3">HHB10207 ss-3</strain>
    </source>
</reference>
<gene>
    <name evidence="2" type="ORF">SISSUDRAFT_995066</name>
</gene>
<keyword evidence="3" id="KW-1185">Reference proteome</keyword>
<evidence type="ECO:0008006" key="4">
    <source>
        <dbReference type="Google" id="ProtNLM"/>
    </source>
</evidence>
<dbReference type="EMBL" id="KV428560">
    <property type="protein sequence ID" value="KZT31490.1"/>
    <property type="molecule type" value="Genomic_DNA"/>
</dbReference>
<name>A0A165WT06_9AGAM</name>
<dbReference type="OrthoDB" id="2682330at2759"/>
<proteinExistence type="predicted"/>
<feature type="region of interest" description="Disordered" evidence="1">
    <location>
        <begin position="304"/>
        <end position="341"/>
    </location>
</feature>
<evidence type="ECO:0000313" key="3">
    <source>
        <dbReference type="Proteomes" id="UP000076798"/>
    </source>
</evidence>
<feature type="compositionally biased region" description="Polar residues" evidence="1">
    <location>
        <begin position="304"/>
        <end position="320"/>
    </location>
</feature>
<evidence type="ECO:0000256" key="1">
    <source>
        <dbReference type="SAM" id="MobiDB-lite"/>
    </source>
</evidence>
<dbReference type="InterPro" id="IPR021109">
    <property type="entry name" value="Peptidase_aspartic_dom_sf"/>
</dbReference>
<dbReference type="SUPFAM" id="SSF50630">
    <property type="entry name" value="Acid proteases"/>
    <property type="match status" value="1"/>
</dbReference>
<protein>
    <recommendedName>
        <fullName evidence="4">Retrotransposon gag domain-containing protein</fullName>
    </recommendedName>
</protein>
<accession>A0A165WT06</accession>
<feature type="compositionally biased region" description="Basic residues" evidence="1">
    <location>
        <begin position="327"/>
        <end position="341"/>
    </location>
</feature>
<sequence length="341" mass="38537">MPAPRHRDAPRFDGESHHLMDFLEEFELLANQAQLDGPAKCREVVRYTSTEDRSLWKTLPGYTTPDWPAFRLQIIALYPNAEGPNRYTMADLKDLSYSQASYRIRNVQELGEYTRRFREIMGGMEANGVRVGSDAGDIFIRGFDRKLEEIIIDQLRRQFPTVSRRAGYTVDQVYAAAVIILPEQPIATPDFAKPLREVSCLVNGLVEEWGIIDNGATIVAIREDLWHECGMALEPRHAMEMESADTGVSRTKGNVRNLPLIIGGICIYVQAQVLPKAPFRLLLGRPFLAVTRAVQQDHNDQDFTITITDPNPPSQTVTVSTRERNNGRKKPCNHPHFHGGK</sequence>
<dbReference type="CDD" id="cd00303">
    <property type="entry name" value="retropepsin_like"/>
    <property type="match status" value="1"/>
</dbReference>
<organism evidence="2 3">
    <name type="scientific">Sistotremastrum suecicum HHB10207 ss-3</name>
    <dbReference type="NCBI Taxonomy" id="1314776"/>
    <lineage>
        <taxon>Eukaryota</taxon>
        <taxon>Fungi</taxon>
        <taxon>Dikarya</taxon>
        <taxon>Basidiomycota</taxon>
        <taxon>Agaricomycotina</taxon>
        <taxon>Agaricomycetes</taxon>
        <taxon>Sistotremastrales</taxon>
        <taxon>Sistotremastraceae</taxon>
        <taxon>Sistotremastrum</taxon>
    </lineage>
</organism>
<dbReference type="AlphaFoldDB" id="A0A165WT06"/>
<dbReference type="Gene3D" id="2.40.70.10">
    <property type="entry name" value="Acid Proteases"/>
    <property type="match status" value="1"/>
</dbReference>
<evidence type="ECO:0000313" key="2">
    <source>
        <dbReference type="EMBL" id="KZT31490.1"/>
    </source>
</evidence>